<gene>
    <name evidence="1" type="ORF">TFUB20_00930</name>
</gene>
<evidence type="ECO:0000313" key="1">
    <source>
        <dbReference type="EMBL" id="SCQ20099.1"/>
    </source>
</evidence>
<accession>A0A1D3UHC2</accession>
<protein>
    <submittedName>
        <fullName evidence="1">Uncharacterized protein</fullName>
    </submittedName>
</protein>
<dbReference type="Proteomes" id="UP000182057">
    <property type="component" value="Unassembled WGS sequence"/>
</dbReference>
<proteinExistence type="predicted"/>
<evidence type="ECO:0000313" key="2">
    <source>
        <dbReference type="Proteomes" id="UP000182057"/>
    </source>
</evidence>
<name>A0A1D3UHC2_TANFO</name>
<reference evidence="1 2" key="1">
    <citation type="submission" date="2016-09" db="EMBL/GenBank/DDBJ databases">
        <authorList>
            <person name="Capua I."/>
            <person name="De Benedictis P."/>
            <person name="Joannis T."/>
            <person name="Lombin L.H."/>
            <person name="Cattoli G."/>
        </authorList>
    </citation>
    <scope>NUCLEOTIDE SEQUENCE [LARGE SCALE GENOMIC DNA]</scope>
    <source>
        <strain evidence="1 2">UB20</strain>
    </source>
</reference>
<dbReference type="EMBL" id="FMMM01000031">
    <property type="protein sequence ID" value="SCQ20099.1"/>
    <property type="molecule type" value="Genomic_DNA"/>
</dbReference>
<organism evidence="1 2">
    <name type="scientific">Tannerella forsythia</name>
    <name type="common">Bacteroides forsythus</name>
    <dbReference type="NCBI Taxonomy" id="28112"/>
    <lineage>
        <taxon>Bacteria</taxon>
        <taxon>Pseudomonadati</taxon>
        <taxon>Bacteroidota</taxon>
        <taxon>Bacteroidia</taxon>
        <taxon>Bacteroidales</taxon>
        <taxon>Tannerellaceae</taxon>
        <taxon>Tannerella</taxon>
    </lineage>
</organism>
<dbReference type="AlphaFoldDB" id="A0A1D3UHC2"/>
<sequence length="105" mass="12223">MFVIIAQRYEIKLRNGVKGRGTKYLFFLHLVRRRESILLPADHPAYRIEKTFQLGRQSCTRVPIGSPSITFFRFPTVSISNTMSGRPFSLHIVVAVRSITFRLRR</sequence>